<dbReference type="EMBL" id="JAPNKA010000001">
    <property type="protein sequence ID" value="MCY1083324.1"/>
    <property type="molecule type" value="Genomic_DNA"/>
</dbReference>
<reference evidence="2 3" key="1">
    <citation type="submission" date="2022-11" db="EMBL/GenBank/DDBJ databases">
        <title>Minimal conservation of predation-associated metabolite biosynthetic gene clusters underscores biosynthetic potential of Myxococcota including descriptions for ten novel species: Archangium lansinium sp. nov., Myxococcus landrumus sp. nov., Nannocystis bai.</title>
        <authorList>
            <person name="Ahearne A."/>
            <person name="Stevens C."/>
            <person name="Phillips K."/>
        </authorList>
    </citation>
    <scope>NUCLEOTIDE SEQUENCE [LARGE SCALE GENOMIC DNA]</scope>
    <source>
        <strain evidence="2 3">MIWBW</strain>
    </source>
</reference>
<evidence type="ECO:0000313" key="2">
    <source>
        <dbReference type="EMBL" id="MCY1083324.1"/>
    </source>
</evidence>
<feature type="chain" id="PRO_5045209626" evidence="1">
    <location>
        <begin position="24"/>
        <end position="247"/>
    </location>
</feature>
<keyword evidence="1" id="KW-0732">Signal</keyword>
<proteinExistence type="predicted"/>
<name>A0ABT4ANQ6_9BACT</name>
<dbReference type="Proteomes" id="UP001207654">
    <property type="component" value="Unassembled WGS sequence"/>
</dbReference>
<feature type="signal peptide" evidence="1">
    <location>
        <begin position="1"/>
        <end position="23"/>
    </location>
</feature>
<evidence type="ECO:0000313" key="3">
    <source>
        <dbReference type="Proteomes" id="UP001207654"/>
    </source>
</evidence>
<comment type="caution">
    <text evidence="2">The sequence shown here is derived from an EMBL/GenBank/DDBJ whole genome shotgun (WGS) entry which is preliminary data.</text>
</comment>
<accession>A0ABT4ANQ6</accession>
<dbReference type="RefSeq" id="WP_267541858.1">
    <property type="nucleotide sequence ID" value="NZ_JAPNKA010000001.1"/>
</dbReference>
<gene>
    <name evidence="2" type="ORF">OV287_53705</name>
</gene>
<keyword evidence="3" id="KW-1185">Reference proteome</keyword>
<organism evidence="2 3">
    <name type="scientific">Archangium lansingense</name>
    <dbReference type="NCBI Taxonomy" id="2995310"/>
    <lineage>
        <taxon>Bacteria</taxon>
        <taxon>Pseudomonadati</taxon>
        <taxon>Myxococcota</taxon>
        <taxon>Myxococcia</taxon>
        <taxon>Myxococcales</taxon>
        <taxon>Cystobacterineae</taxon>
        <taxon>Archangiaceae</taxon>
        <taxon>Archangium</taxon>
    </lineage>
</organism>
<sequence>MTGQNALLLALLPLLLLTSPARAAVDEKHPLVEDTAYTLRQFEWKLGIRESAFGITDRLHVSTYLAADALTLANLGLKYQVLATPRLAVAVSASGGLLLGDVFENPASRVFFLSGQVDASLPLVPRLTAHLSTGYRFWRLQRVALPDLLPGFGINSDLSWLVLRSQLEFDVTPHHILILSAGTQGSAWMTALRDGGGTLDADLSHAPSVTLGYQYSGRSFNFRLDVGYGPGVLGRWLTAGVDLYWRF</sequence>
<protein>
    <submittedName>
        <fullName evidence="2">Uncharacterized protein</fullName>
    </submittedName>
</protein>
<evidence type="ECO:0000256" key="1">
    <source>
        <dbReference type="SAM" id="SignalP"/>
    </source>
</evidence>